<dbReference type="InterPro" id="IPR036097">
    <property type="entry name" value="HisK_dim/P_sf"/>
</dbReference>
<dbReference type="SUPFAM" id="SSF55874">
    <property type="entry name" value="ATPase domain of HSP90 chaperone/DNA topoisomerase II/histidine kinase"/>
    <property type="match status" value="1"/>
</dbReference>
<dbReference type="InterPro" id="IPR003594">
    <property type="entry name" value="HATPase_dom"/>
</dbReference>
<dbReference type="SMART" id="SM00387">
    <property type="entry name" value="HATPase_c"/>
    <property type="match status" value="1"/>
</dbReference>
<dbReference type="Gene3D" id="3.30.565.10">
    <property type="entry name" value="Histidine kinase-like ATPase, C-terminal domain"/>
    <property type="match status" value="1"/>
</dbReference>
<dbReference type="GO" id="GO:0016301">
    <property type="term" value="F:kinase activity"/>
    <property type="evidence" value="ECO:0007669"/>
    <property type="project" value="UniProtKB-KW"/>
</dbReference>
<dbReference type="InterPro" id="IPR004358">
    <property type="entry name" value="Sig_transdc_His_kin-like_C"/>
</dbReference>
<feature type="domain" description="Histidine kinase" evidence="7">
    <location>
        <begin position="60"/>
        <end position="271"/>
    </location>
</feature>
<evidence type="ECO:0000256" key="5">
    <source>
        <dbReference type="ARBA" id="ARBA00022777"/>
    </source>
</evidence>
<dbReference type="InterPro" id="IPR036890">
    <property type="entry name" value="HATPase_C_sf"/>
</dbReference>
<evidence type="ECO:0000256" key="6">
    <source>
        <dbReference type="ARBA" id="ARBA00023012"/>
    </source>
</evidence>
<dbReference type="Proteomes" id="UP000664628">
    <property type="component" value="Unassembled WGS sequence"/>
</dbReference>
<keyword evidence="6" id="KW-0902">Two-component regulatory system</keyword>
<dbReference type="PROSITE" id="PS50109">
    <property type="entry name" value="HIS_KIN"/>
    <property type="match status" value="1"/>
</dbReference>
<evidence type="ECO:0000313" key="8">
    <source>
        <dbReference type="EMBL" id="MBO0952963.1"/>
    </source>
</evidence>
<dbReference type="InterPro" id="IPR003661">
    <property type="entry name" value="HisK_dim/P_dom"/>
</dbReference>
<evidence type="ECO:0000256" key="3">
    <source>
        <dbReference type="ARBA" id="ARBA00022553"/>
    </source>
</evidence>
<comment type="catalytic activity">
    <reaction evidence="1">
        <text>ATP + protein L-histidine = ADP + protein N-phospho-L-histidine.</text>
        <dbReference type="EC" id="2.7.13.3"/>
    </reaction>
</comment>
<accession>A0ABS3JU32</accession>
<dbReference type="PRINTS" id="PR00344">
    <property type="entry name" value="BCTRLSENSOR"/>
</dbReference>
<keyword evidence="3" id="KW-0597">Phosphoprotein</keyword>
<keyword evidence="9" id="KW-1185">Reference proteome</keyword>
<evidence type="ECO:0000259" key="7">
    <source>
        <dbReference type="PROSITE" id="PS50109"/>
    </source>
</evidence>
<dbReference type="InterPro" id="IPR050736">
    <property type="entry name" value="Sensor_HK_Regulatory"/>
</dbReference>
<dbReference type="PANTHER" id="PTHR43711:SF26">
    <property type="entry name" value="SENSOR HISTIDINE KINASE RCSC"/>
    <property type="match status" value="1"/>
</dbReference>
<organism evidence="8 9">
    <name type="scientific">Fibrella forsythiae</name>
    <dbReference type="NCBI Taxonomy" id="2817061"/>
    <lineage>
        <taxon>Bacteria</taxon>
        <taxon>Pseudomonadati</taxon>
        <taxon>Bacteroidota</taxon>
        <taxon>Cytophagia</taxon>
        <taxon>Cytophagales</taxon>
        <taxon>Spirosomataceae</taxon>
        <taxon>Fibrella</taxon>
    </lineage>
</organism>
<dbReference type="Pfam" id="PF02518">
    <property type="entry name" value="HATPase_c"/>
    <property type="match status" value="1"/>
</dbReference>
<gene>
    <name evidence="8" type="ORF">J2I46_30600</name>
</gene>
<dbReference type="PANTHER" id="PTHR43711">
    <property type="entry name" value="TWO-COMPONENT HISTIDINE KINASE"/>
    <property type="match status" value="1"/>
</dbReference>
<keyword evidence="5 8" id="KW-0418">Kinase</keyword>
<dbReference type="InterPro" id="IPR005467">
    <property type="entry name" value="His_kinase_dom"/>
</dbReference>
<evidence type="ECO:0000256" key="1">
    <source>
        <dbReference type="ARBA" id="ARBA00000085"/>
    </source>
</evidence>
<protein>
    <recommendedName>
        <fullName evidence="2">histidine kinase</fullName>
        <ecNumber evidence="2">2.7.13.3</ecNumber>
    </recommendedName>
</protein>
<sequence length="271" mass="30042">MAIRYLDLRYDPLPSNDGVLQRISLTAVDVTTRVQTRHQAEKLLTEKRELHQLESNFVTLASHEFRTPMGTILSSASLIGRYNGADDADKRERHVQQIKTAVNALNELITDFLSLGKLDKLGQMQPLVLSLFCGETMAQTQAIAKADQRFIYRHLGGDPAITTDGNLLKKILVNLLVNASKYSSEGKVIELTTRTTDALLLIQVRDEGIGISDVDKENLFINFFRGRSAVHVQGTGLGLYIVKRYVDLLGGTITFTSQPGQGTIFTVELPL</sequence>
<dbReference type="CDD" id="cd00082">
    <property type="entry name" value="HisKA"/>
    <property type="match status" value="1"/>
</dbReference>
<dbReference type="Gene3D" id="1.10.287.130">
    <property type="match status" value="1"/>
</dbReference>
<dbReference type="EMBL" id="JAFMYW010000016">
    <property type="protein sequence ID" value="MBO0952963.1"/>
    <property type="molecule type" value="Genomic_DNA"/>
</dbReference>
<dbReference type="EC" id="2.7.13.3" evidence="2"/>
<evidence type="ECO:0000256" key="4">
    <source>
        <dbReference type="ARBA" id="ARBA00022679"/>
    </source>
</evidence>
<evidence type="ECO:0000256" key="2">
    <source>
        <dbReference type="ARBA" id="ARBA00012438"/>
    </source>
</evidence>
<proteinExistence type="predicted"/>
<keyword evidence="4" id="KW-0808">Transferase</keyword>
<reference evidence="8 9" key="1">
    <citation type="submission" date="2021-03" db="EMBL/GenBank/DDBJ databases">
        <title>Fibrella sp. HMF5405 genome sequencing and assembly.</title>
        <authorList>
            <person name="Kang H."/>
            <person name="Kim H."/>
            <person name="Bae S."/>
            <person name="Joh K."/>
        </authorList>
    </citation>
    <scope>NUCLEOTIDE SEQUENCE [LARGE SCALE GENOMIC DNA]</scope>
    <source>
        <strain evidence="8 9">HMF5405</strain>
    </source>
</reference>
<evidence type="ECO:0000313" key="9">
    <source>
        <dbReference type="Proteomes" id="UP000664628"/>
    </source>
</evidence>
<dbReference type="Pfam" id="PF00512">
    <property type="entry name" value="HisKA"/>
    <property type="match status" value="1"/>
</dbReference>
<comment type="caution">
    <text evidence="8">The sequence shown here is derived from an EMBL/GenBank/DDBJ whole genome shotgun (WGS) entry which is preliminary data.</text>
</comment>
<dbReference type="SMART" id="SM00388">
    <property type="entry name" value="HisKA"/>
    <property type="match status" value="1"/>
</dbReference>
<name>A0ABS3JU32_9BACT</name>
<dbReference type="SUPFAM" id="SSF47384">
    <property type="entry name" value="Homodimeric domain of signal transducing histidine kinase"/>
    <property type="match status" value="1"/>
</dbReference>